<dbReference type="RefSeq" id="WP_144247677.1">
    <property type="nucleotide sequence ID" value="NZ_VLPK01000001.1"/>
</dbReference>
<evidence type="ECO:0008006" key="4">
    <source>
        <dbReference type="Google" id="ProtNLM"/>
    </source>
</evidence>
<keyword evidence="1" id="KW-0472">Membrane</keyword>
<feature type="transmembrane region" description="Helical" evidence="1">
    <location>
        <begin position="180"/>
        <end position="204"/>
    </location>
</feature>
<gene>
    <name evidence="2" type="ORF">FO440_08040</name>
</gene>
<evidence type="ECO:0000256" key="1">
    <source>
        <dbReference type="SAM" id="Phobius"/>
    </source>
</evidence>
<evidence type="ECO:0000313" key="2">
    <source>
        <dbReference type="EMBL" id="TSJ44113.1"/>
    </source>
</evidence>
<dbReference type="InterPro" id="IPR049713">
    <property type="entry name" value="Pr6Pr-like"/>
</dbReference>
<dbReference type="OrthoDB" id="9809977at2"/>
<proteinExistence type="predicted"/>
<reference evidence="2 3" key="1">
    <citation type="submission" date="2019-07" db="EMBL/GenBank/DDBJ databases">
        <authorList>
            <person name="Huq M.A."/>
        </authorList>
    </citation>
    <scope>NUCLEOTIDE SEQUENCE [LARGE SCALE GENOMIC DNA]</scope>
    <source>
        <strain evidence="2 3">MAH-19</strain>
    </source>
</reference>
<keyword evidence="1" id="KW-1133">Transmembrane helix</keyword>
<feature type="transmembrane region" description="Helical" evidence="1">
    <location>
        <begin position="7"/>
        <end position="27"/>
    </location>
</feature>
<organism evidence="2 3">
    <name type="scientific">Mucilaginibacter corticis</name>
    <dbReference type="NCBI Taxonomy" id="2597670"/>
    <lineage>
        <taxon>Bacteria</taxon>
        <taxon>Pseudomonadati</taxon>
        <taxon>Bacteroidota</taxon>
        <taxon>Sphingobacteriia</taxon>
        <taxon>Sphingobacteriales</taxon>
        <taxon>Sphingobacteriaceae</taxon>
        <taxon>Mucilaginibacter</taxon>
    </lineage>
</organism>
<feature type="transmembrane region" description="Helical" evidence="1">
    <location>
        <begin position="80"/>
        <end position="104"/>
    </location>
</feature>
<feature type="transmembrane region" description="Helical" evidence="1">
    <location>
        <begin position="116"/>
        <end position="134"/>
    </location>
</feature>
<name>A0A556MW70_9SPHI</name>
<keyword evidence="1" id="KW-0812">Transmembrane</keyword>
<feature type="transmembrane region" description="Helical" evidence="1">
    <location>
        <begin position="47"/>
        <end position="68"/>
    </location>
</feature>
<dbReference type="EMBL" id="VLPK01000001">
    <property type="protein sequence ID" value="TSJ44113.1"/>
    <property type="molecule type" value="Genomic_DNA"/>
</dbReference>
<comment type="caution">
    <text evidence="2">The sequence shown here is derived from an EMBL/GenBank/DDBJ whole genome shotgun (WGS) entry which is preliminary data.</text>
</comment>
<accession>A0A556MW70</accession>
<protein>
    <recommendedName>
        <fullName evidence="4">Pr6Pr family membrane protein</fullName>
    </recommendedName>
</protein>
<dbReference type="NCBIfam" id="NF038065">
    <property type="entry name" value="Pr6Pr"/>
    <property type="match status" value="1"/>
</dbReference>
<dbReference type="Proteomes" id="UP000318733">
    <property type="component" value="Unassembled WGS sequence"/>
</dbReference>
<keyword evidence="3" id="KW-1185">Reference proteome</keyword>
<evidence type="ECO:0000313" key="3">
    <source>
        <dbReference type="Proteomes" id="UP000318733"/>
    </source>
</evidence>
<dbReference type="AlphaFoldDB" id="A0A556MW70"/>
<sequence length="215" mass="24049">MKNKPGLIFLWINMLMLWFALVLQFIISTGMYQSEGRSFFGALVQILSFYTIQTNLLIAVALTAILFAPGSRWGSFFGRASVLTAIAVYILIVGLVYATVLKGIWQLHGLFKLTDVLLHEISTVSFLLFWVLFVPKEKLKWNLLLSWAIFPLLYLVYSLARGASTGYYPYPFLNAAKFGYAQVLINSTGVLVIFLILSSFLIGVSRLVNRGNSAA</sequence>
<feature type="transmembrane region" description="Helical" evidence="1">
    <location>
        <begin position="141"/>
        <end position="160"/>
    </location>
</feature>